<protein>
    <submittedName>
        <fullName evidence="1">Uncharacterized protein</fullName>
    </submittedName>
</protein>
<name>A0A7C2VH20_9CREN</name>
<sequence>MKLAIRWGGELPKRGRDLLNLISSNEPEHFIRYISGQLRSRNIVVLEVPHSLNGSNQCINKKISEFARDVLLNSCSSGITKIDITFNIAFDGAVDSGKYTIMKCRDGREILVVLKAGNRYVFAKGGKDIVEKILKETLEDIKMDIITSETSLKL</sequence>
<comment type="caution">
    <text evidence="1">The sequence shown here is derived from an EMBL/GenBank/DDBJ whole genome shotgun (WGS) entry which is preliminary data.</text>
</comment>
<dbReference type="AlphaFoldDB" id="A0A7C2VH20"/>
<proteinExistence type="predicted"/>
<reference evidence="1" key="1">
    <citation type="journal article" date="2020" name="mSystems">
        <title>Genome- and Community-Level Interaction Insights into Carbon Utilization and Element Cycling Functions of Hydrothermarchaeota in Hydrothermal Sediment.</title>
        <authorList>
            <person name="Zhou Z."/>
            <person name="Liu Y."/>
            <person name="Xu W."/>
            <person name="Pan J."/>
            <person name="Luo Z.H."/>
            <person name="Li M."/>
        </authorList>
    </citation>
    <scope>NUCLEOTIDE SEQUENCE [LARGE SCALE GENOMIC DNA]</scope>
    <source>
        <strain evidence="1">SpSt-16</strain>
    </source>
</reference>
<dbReference type="EMBL" id="DSGT01000002">
    <property type="protein sequence ID" value="HEW52669.1"/>
    <property type="molecule type" value="Genomic_DNA"/>
</dbReference>
<gene>
    <name evidence="1" type="ORF">ENO77_00565</name>
</gene>
<organism evidence="1">
    <name type="scientific">Ignisphaera aggregans</name>
    <dbReference type="NCBI Taxonomy" id="334771"/>
    <lineage>
        <taxon>Archaea</taxon>
        <taxon>Thermoproteota</taxon>
        <taxon>Thermoprotei</taxon>
        <taxon>Desulfurococcales</taxon>
        <taxon>Desulfurococcaceae</taxon>
        <taxon>Ignisphaera</taxon>
    </lineage>
</organism>
<evidence type="ECO:0000313" key="1">
    <source>
        <dbReference type="EMBL" id="HEW52669.1"/>
    </source>
</evidence>
<accession>A0A7C2VH20</accession>